<comment type="caution">
    <text evidence="4">The sequence shown here is derived from an EMBL/GenBank/DDBJ whole genome shotgun (WGS) entry which is preliminary data.</text>
</comment>
<gene>
    <name evidence="4" type="ORF">Godav_022533</name>
</gene>
<protein>
    <recommendedName>
        <fullName evidence="3">NPH3 domain-containing protein</fullName>
    </recommendedName>
</protein>
<evidence type="ECO:0000256" key="1">
    <source>
        <dbReference type="ARBA" id="ARBA00022786"/>
    </source>
</evidence>
<organism evidence="4 5">
    <name type="scientific">Gossypium davidsonii</name>
    <name type="common">Davidson's cotton</name>
    <name type="synonym">Gossypium klotzschianum subsp. davidsonii</name>
    <dbReference type="NCBI Taxonomy" id="34287"/>
    <lineage>
        <taxon>Eukaryota</taxon>
        <taxon>Viridiplantae</taxon>
        <taxon>Streptophyta</taxon>
        <taxon>Embryophyta</taxon>
        <taxon>Tracheophyta</taxon>
        <taxon>Spermatophyta</taxon>
        <taxon>Magnoliopsida</taxon>
        <taxon>eudicotyledons</taxon>
        <taxon>Gunneridae</taxon>
        <taxon>Pentapetalae</taxon>
        <taxon>rosids</taxon>
        <taxon>malvids</taxon>
        <taxon>Malvales</taxon>
        <taxon>Malvaceae</taxon>
        <taxon>Malvoideae</taxon>
        <taxon>Gossypium</taxon>
    </lineage>
</organism>
<dbReference type="AlphaFoldDB" id="A0A7J8SPB2"/>
<keyword evidence="1" id="KW-0833">Ubl conjugation pathway</keyword>
<dbReference type="PANTHER" id="PTHR32370">
    <property type="entry name" value="OS12G0117600 PROTEIN"/>
    <property type="match status" value="1"/>
</dbReference>
<evidence type="ECO:0000313" key="5">
    <source>
        <dbReference type="Proteomes" id="UP000593561"/>
    </source>
</evidence>
<evidence type="ECO:0000259" key="3">
    <source>
        <dbReference type="PROSITE" id="PS51649"/>
    </source>
</evidence>
<accession>A0A7J8SPB2</accession>
<dbReference type="Proteomes" id="UP000593561">
    <property type="component" value="Unassembled WGS sequence"/>
</dbReference>
<dbReference type="GO" id="GO:0016567">
    <property type="term" value="P:protein ubiquitination"/>
    <property type="evidence" value="ECO:0007669"/>
    <property type="project" value="UniProtKB-UniPathway"/>
</dbReference>
<dbReference type="UniPathway" id="UPA00143"/>
<evidence type="ECO:0000313" key="4">
    <source>
        <dbReference type="EMBL" id="MBA0627723.1"/>
    </source>
</evidence>
<comment type="similarity">
    <text evidence="2">Belongs to the NPH3 family.</text>
</comment>
<feature type="domain" description="NPH3" evidence="3">
    <location>
        <begin position="117"/>
        <end position="399"/>
    </location>
</feature>
<proteinExistence type="inferred from homology"/>
<dbReference type="InterPro" id="IPR043454">
    <property type="entry name" value="NPH3/RPT2-like"/>
</dbReference>
<sequence>MVDKRTLASFPGSFKKLFGYLMDETKDLKVLFHDFEDGAEGFELVAARFCYNKKSLDCISFWTWSELLVALKECQDLLSASDSSLILEKILDCVVTRLASLVVASPCTCSSENTRISWWFEDLLVLKIDLIDKVIRMSISRNIDHAMISKFLLCYQRSRFLTATPTEKCKIMEVMINLLSLLDRSSFSCKLLFGILRVVSSLKISSHHKSILENLIGSQLDRATIDFLLVPSSRRKGYVYDVNLVLRLVKAFYIEGRCLVLASRLRKVASLVDSYLVEVAADCHLSPSKFAALVLVLPDDARESHDRLFQAIDIYLEVLLLLTYSLFCTKFGLMLRINANPETRISEQVHGGLCEAKKMKICSALNYAKLSTDALKHLARNPKFPSRIAIQVFINRQSKLENLFEDKTHLVDTFSSSVFAEESIDEKVSSDQVLVYAKRINLPNKAEHLDVQLQAMQCTITELEKYCGIMQTQIGNIPRTRLSSLGNNARFLPKLCS</sequence>
<dbReference type="EMBL" id="JABFAC010000011">
    <property type="protein sequence ID" value="MBA0627723.1"/>
    <property type="molecule type" value="Genomic_DNA"/>
</dbReference>
<reference evidence="4 5" key="1">
    <citation type="journal article" date="2019" name="Genome Biol. Evol.">
        <title>Insights into the evolution of the New World diploid cottons (Gossypium, subgenus Houzingenia) based on genome sequencing.</title>
        <authorList>
            <person name="Grover C.E."/>
            <person name="Arick M.A. 2nd"/>
            <person name="Thrash A."/>
            <person name="Conover J.L."/>
            <person name="Sanders W.S."/>
            <person name="Peterson D.G."/>
            <person name="Frelichowski J.E."/>
            <person name="Scheffler J.A."/>
            <person name="Scheffler B.E."/>
            <person name="Wendel J.F."/>
        </authorList>
    </citation>
    <scope>NUCLEOTIDE SEQUENCE [LARGE SCALE GENOMIC DNA]</scope>
    <source>
        <strain evidence="4">27</strain>
        <tissue evidence="4">Leaf</tissue>
    </source>
</reference>
<keyword evidence="5" id="KW-1185">Reference proteome</keyword>
<name>A0A7J8SPB2_GOSDV</name>
<dbReference type="Pfam" id="PF03000">
    <property type="entry name" value="NPH3"/>
    <property type="match status" value="1"/>
</dbReference>
<dbReference type="PROSITE" id="PS51649">
    <property type="entry name" value="NPH3"/>
    <property type="match status" value="1"/>
</dbReference>
<evidence type="ECO:0000256" key="2">
    <source>
        <dbReference type="PROSITE-ProRule" id="PRU00982"/>
    </source>
</evidence>
<dbReference type="InterPro" id="IPR027356">
    <property type="entry name" value="NPH3_dom"/>
</dbReference>